<protein>
    <submittedName>
        <fullName evidence="2">L-aminopeptidase/D-esterase-like protein</fullName>
    </submittedName>
</protein>
<keyword evidence="2" id="KW-0645">Protease</keyword>
<dbReference type="Pfam" id="PF03576">
    <property type="entry name" value="Peptidase_S58"/>
    <property type="match status" value="1"/>
</dbReference>
<keyword evidence="3" id="KW-1185">Reference proteome</keyword>
<dbReference type="AlphaFoldDB" id="A0A7Z0CLA7"/>
<dbReference type="PANTHER" id="PTHR36512:SF3">
    <property type="entry name" value="BLR5678 PROTEIN"/>
    <property type="match status" value="1"/>
</dbReference>
<dbReference type="Gene3D" id="3.60.70.12">
    <property type="entry name" value="L-amino peptidase D-ALA esterase/amidase"/>
    <property type="match status" value="1"/>
</dbReference>
<evidence type="ECO:0000256" key="1">
    <source>
        <dbReference type="ARBA" id="ARBA00007068"/>
    </source>
</evidence>
<reference evidence="2 3" key="1">
    <citation type="submission" date="2020-07" db="EMBL/GenBank/DDBJ databases">
        <title>Sequencing the genomes of 1000 actinobacteria strains.</title>
        <authorList>
            <person name="Klenk H.-P."/>
        </authorList>
    </citation>
    <scope>NUCLEOTIDE SEQUENCE [LARGE SCALE GENOMIC DNA]</scope>
    <source>
        <strain evidence="2 3">DSM 19970</strain>
    </source>
</reference>
<keyword evidence="2" id="KW-0378">Hydrolase</keyword>
<comment type="similarity">
    <text evidence="1">Belongs to the peptidase S58 family.</text>
</comment>
<dbReference type="SUPFAM" id="SSF56266">
    <property type="entry name" value="DmpA/ArgJ-like"/>
    <property type="match status" value="1"/>
</dbReference>
<organism evidence="2 3">
    <name type="scientific">Demequina lutea</name>
    <dbReference type="NCBI Taxonomy" id="431489"/>
    <lineage>
        <taxon>Bacteria</taxon>
        <taxon>Bacillati</taxon>
        <taxon>Actinomycetota</taxon>
        <taxon>Actinomycetes</taxon>
        <taxon>Micrococcales</taxon>
        <taxon>Demequinaceae</taxon>
        <taxon>Demequina</taxon>
    </lineage>
</organism>
<dbReference type="PANTHER" id="PTHR36512">
    <property type="entry name" value="D-AMINOPEPTIDASE"/>
    <property type="match status" value="1"/>
</dbReference>
<accession>A0A7Z0CLA7</accession>
<dbReference type="InterPro" id="IPR016117">
    <property type="entry name" value="ArgJ-like_dom_sf"/>
</dbReference>
<evidence type="ECO:0000313" key="3">
    <source>
        <dbReference type="Proteomes" id="UP000547973"/>
    </source>
</evidence>
<name>A0A7Z0CLA7_9MICO</name>
<gene>
    <name evidence="2" type="ORF">BKA03_002689</name>
</gene>
<dbReference type="GO" id="GO:0004177">
    <property type="term" value="F:aminopeptidase activity"/>
    <property type="evidence" value="ECO:0007669"/>
    <property type="project" value="UniProtKB-KW"/>
</dbReference>
<comment type="caution">
    <text evidence="2">The sequence shown here is derived from an EMBL/GenBank/DDBJ whole genome shotgun (WGS) entry which is preliminary data.</text>
</comment>
<dbReference type="OrthoDB" id="9808347at2"/>
<keyword evidence="2" id="KW-0031">Aminopeptidase</keyword>
<evidence type="ECO:0000313" key="2">
    <source>
        <dbReference type="EMBL" id="NYI42570.1"/>
    </source>
</evidence>
<dbReference type="EMBL" id="JACBZO010000001">
    <property type="protein sequence ID" value="NYI42570.1"/>
    <property type="molecule type" value="Genomic_DNA"/>
</dbReference>
<dbReference type="RefSeq" id="WP_062074374.1">
    <property type="nucleotide sequence ID" value="NZ_BBRC01000002.1"/>
</dbReference>
<sequence>MTNNTLTALTGVRVGHATHLDKLTGCTAIMFDKRLTVAFQSYGGGAGGYNTEGLQSGKTNYKLNGIFVTGGSGTGLMGATSIMQCLRADGRGSRSGPDGGIVNPSVTGAAIYDLGMDIAPYDAEYGAEAYRNATDAPVVGGNVGAGTGAAVGKFLWLDGGAKVGAMKGGIGSARVDVGGGIIVTALTVVNAMGNVVLPDGSVLAGNRDGEGGFKRFEDVGERVTRNLQNTTITVVGINVDLGSTEHYEKVAHLASHGQVRAINPVHTSGDGDSIFVFSTAELRNPLNADGPLFTTGTSDIHLQVDILGHAAATAVQESIYDACRQAKTVAFDAAYGGIVPAVGG</sequence>
<dbReference type="InterPro" id="IPR005321">
    <property type="entry name" value="Peptidase_S58_DmpA"/>
</dbReference>
<dbReference type="Proteomes" id="UP000547973">
    <property type="component" value="Unassembled WGS sequence"/>
</dbReference>
<proteinExistence type="inferred from homology"/>